<dbReference type="PANTHER" id="PTHR36156">
    <property type="entry name" value="SLR2101 PROTEIN"/>
    <property type="match status" value="1"/>
</dbReference>
<organism evidence="1 2">
    <name type="scientific">Octadecabacter temperatus</name>
    <dbReference type="NCBI Taxonomy" id="1458307"/>
    <lineage>
        <taxon>Bacteria</taxon>
        <taxon>Pseudomonadati</taxon>
        <taxon>Pseudomonadota</taxon>
        <taxon>Alphaproteobacteria</taxon>
        <taxon>Rhodobacterales</taxon>
        <taxon>Roseobacteraceae</taxon>
        <taxon>Octadecabacter</taxon>
    </lineage>
</organism>
<accession>A0A0K0Y858</accession>
<reference evidence="1 2" key="1">
    <citation type="journal article" date="2015" name="Genome Announc.">
        <title>Closed Genome Sequence of Octadecabacter temperatus SB1, the First Mesophilic Species of the Genus Octadecabacter.</title>
        <authorList>
            <person name="Voget S."/>
            <person name="Billerbeck S."/>
            <person name="Simon M."/>
            <person name="Daniel R."/>
        </authorList>
    </citation>
    <scope>NUCLEOTIDE SEQUENCE [LARGE SCALE GENOMIC DNA]</scope>
    <source>
        <strain evidence="1 2">SB1</strain>
    </source>
</reference>
<dbReference type="CDD" id="cd02231">
    <property type="entry name" value="cupin_BLL6423-like"/>
    <property type="match status" value="1"/>
</dbReference>
<dbReference type="AlphaFoldDB" id="A0A0K0Y858"/>
<dbReference type="SUPFAM" id="SSF51182">
    <property type="entry name" value="RmlC-like cupins"/>
    <property type="match status" value="1"/>
</dbReference>
<name>A0A0K0Y858_9RHOB</name>
<dbReference type="RefSeq" id="WP_049835376.1">
    <property type="nucleotide sequence ID" value="NZ_CP012160.1"/>
</dbReference>
<dbReference type="Gene3D" id="2.60.120.10">
    <property type="entry name" value="Jelly Rolls"/>
    <property type="match status" value="1"/>
</dbReference>
<proteinExistence type="predicted"/>
<protein>
    <submittedName>
        <fullName evidence="1">Cupin domain protein</fullName>
    </submittedName>
</protein>
<dbReference type="Proteomes" id="UP000067444">
    <property type="component" value="Chromosome"/>
</dbReference>
<dbReference type="STRING" id="1458307.OSB_26210"/>
<gene>
    <name evidence="1" type="ORF">OSB_26210</name>
</gene>
<dbReference type="PATRIC" id="fig|1458307.3.peg.2652"/>
<dbReference type="InterPro" id="IPR047142">
    <property type="entry name" value="OryJ/VirC-like"/>
</dbReference>
<dbReference type="OrthoDB" id="713485at2"/>
<dbReference type="PANTHER" id="PTHR36156:SF2">
    <property type="entry name" value="CUPIN TYPE-2 DOMAIN-CONTAINING PROTEIN"/>
    <property type="match status" value="1"/>
</dbReference>
<sequence>MSALEIAEGLRRVITGNNTSGKSIIAIDDGPAEVLENGTIGLYEAWNDEGATIVRTNHEDVAKGDVVLAPPANGVRVRWFSIAPFGKDVSAEDQLESLNEAFDAMGGHGSRVNVDSHPGMHLTKTMDVVAVFKGRIKLIMEDGEVELKPGDVVIQRGTNHAWEAVGDETAICLGVLVDRELA</sequence>
<evidence type="ECO:0000313" key="2">
    <source>
        <dbReference type="Proteomes" id="UP000067444"/>
    </source>
</evidence>
<dbReference type="EMBL" id="CP012160">
    <property type="protein sequence ID" value="AKS47148.1"/>
    <property type="molecule type" value="Genomic_DNA"/>
</dbReference>
<dbReference type="KEGG" id="otm:OSB_26210"/>
<keyword evidence="2" id="KW-1185">Reference proteome</keyword>
<dbReference type="InterPro" id="IPR014710">
    <property type="entry name" value="RmlC-like_jellyroll"/>
</dbReference>
<dbReference type="InterPro" id="IPR011051">
    <property type="entry name" value="RmlC_Cupin_sf"/>
</dbReference>
<dbReference type="Pfam" id="PF07883">
    <property type="entry name" value="Cupin_2"/>
    <property type="match status" value="1"/>
</dbReference>
<dbReference type="InterPro" id="IPR013096">
    <property type="entry name" value="Cupin_2"/>
</dbReference>
<evidence type="ECO:0000313" key="1">
    <source>
        <dbReference type="EMBL" id="AKS47148.1"/>
    </source>
</evidence>